<keyword evidence="1" id="KW-0472">Membrane</keyword>
<dbReference type="EMBL" id="FUYZ01000001">
    <property type="protein sequence ID" value="SKB66814.1"/>
    <property type="molecule type" value="Genomic_DNA"/>
</dbReference>
<proteinExistence type="predicted"/>
<evidence type="ECO:0000256" key="1">
    <source>
        <dbReference type="SAM" id="Phobius"/>
    </source>
</evidence>
<gene>
    <name evidence="2" type="ORF">SAMN05660477_00638</name>
</gene>
<keyword evidence="1" id="KW-0812">Transmembrane</keyword>
<name>A0A1T5D515_9FLAO</name>
<evidence type="ECO:0000313" key="3">
    <source>
        <dbReference type="Proteomes" id="UP000191112"/>
    </source>
</evidence>
<keyword evidence="1" id="KW-1133">Transmembrane helix</keyword>
<organism evidence="2 3">
    <name type="scientific">Soonwooa buanensis</name>
    <dbReference type="NCBI Taxonomy" id="619805"/>
    <lineage>
        <taxon>Bacteria</taxon>
        <taxon>Pseudomonadati</taxon>
        <taxon>Bacteroidota</taxon>
        <taxon>Flavobacteriia</taxon>
        <taxon>Flavobacteriales</taxon>
        <taxon>Weeksellaceae</taxon>
        <taxon>Chryseobacterium group</taxon>
        <taxon>Soonwooa</taxon>
    </lineage>
</organism>
<dbReference type="AlphaFoldDB" id="A0A1T5D515"/>
<protein>
    <submittedName>
        <fullName evidence="2">Uncharacterized protein</fullName>
    </submittedName>
</protein>
<reference evidence="2 3" key="1">
    <citation type="submission" date="2017-02" db="EMBL/GenBank/DDBJ databases">
        <authorList>
            <person name="Peterson S.W."/>
        </authorList>
    </citation>
    <scope>NUCLEOTIDE SEQUENCE [LARGE SCALE GENOMIC DNA]</scope>
    <source>
        <strain evidence="2 3">DSM 22323</strain>
    </source>
</reference>
<feature type="transmembrane region" description="Helical" evidence="1">
    <location>
        <begin position="16"/>
        <end position="35"/>
    </location>
</feature>
<sequence length="356" mass="40600">MESLKSNSGLKDRQNIINLVLGLILLAIVATLLYLKNENRDFEKYNWSAIIYTSGLYDGTTKKAATSEKSDTTENNIELLKFHFYNTEEVSSSLLWDKNFYGDILNSKAQNQINSDAIFGLYPNHANISYFSYNDNAFYQLDQTLDYAKIKKIARKYRYNRESEISFFVDILSHNKVILFLGVNGDEDNGIELIDTLTSTKIKENWAILKQNAPSRKNIRNLESLQELVLSKKYWGVHLELPKDADLESISMTGFDNSEIKDIVSSDLVMPFKSRKLPKSILITWISNDKTYSLNYEIDGQSLLDAFKTLSLNTNEANINLSIIIPNNNKPASLFLKQAGNNIQIKTTNEAIPEKK</sequence>
<keyword evidence="3" id="KW-1185">Reference proteome</keyword>
<dbReference type="RefSeq" id="WP_079665900.1">
    <property type="nucleotide sequence ID" value="NZ_FUYZ01000001.1"/>
</dbReference>
<dbReference type="Proteomes" id="UP000191112">
    <property type="component" value="Unassembled WGS sequence"/>
</dbReference>
<evidence type="ECO:0000313" key="2">
    <source>
        <dbReference type="EMBL" id="SKB66814.1"/>
    </source>
</evidence>
<accession>A0A1T5D515</accession>
<dbReference type="STRING" id="619805.SAMN05660477_00638"/>